<evidence type="ECO:0000313" key="2">
    <source>
        <dbReference type="Proteomes" id="UP000593567"/>
    </source>
</evidence>
<proteinExistence type="predicted"/>
<comment type="caution">
    <text evidence="1">The sequence shown here is derived from an EMBL/GenBank/DDBJ whole genome shotgun (WGS) entry which is preliminary data.</text>
</comment>
<accession>A0A7J7IXH9</accession>
<organism evidence="1 2">
    <name type="scientific">Bugula neritina</name>
    <name type="common">Brown bryozoan</name>
    <name type="synonym">Sertularia neritina</name>
    <dbReference type="NCBI Taxonomy" id="10212"/>
    <lineage>
        <taxon>Eukaryota</taxon>
        <taxon>Metazoa</taxon>
        <taxon>Spiralia</taxon>
        <taxon>Lophotrochozoa</taxon>
        <taxon>Bryozoa</taxon>
        <taxon>Gymnolaemata</taxon>
        <taxon>Cheilostomatida</taxon>
        <taxon>Flustrina</taxon>
        <taxon>Buguloidea</taxon>
        <taxon>Bugulidae</taxon>
        <taxon>Bugula</taxon>
    </lineage>
</organism>
<dbReference type="EMBL" id="VXIV02003287">
    <property type="protein sequence ID" value="KAF6018633.1"/>
    <property type="molecule type" value="Genomic_DNA"/>
</dbReference>
<dbReference type="Proteomes" id="UP000593567">
    <property type="component" value="Unassembled WGS sequence"/>
</dbReference>
<name>A0A7J7IXH9_BUGNE</name>
<protein>
    <submittedName>
        <fullName evidence="1">Uncharacterized protein</fullName>
    </submittedName>
</protein>
<keyword evidence="2" id="KW-1185">Reference proteome</keyword>
<gene>
    <name evidence="1" type="ORF">EB796_023029</name>
</gene>
<reference evidence="1" key="1">
    <citation type="submission" date="2020-06" db="EMBL/GenBank/DDBJ databases">
        <title>Draft genome of Bugula neritina, a colonial animal packing powerful symbionts and potential medicines.</title>
        <authorList>
            <person name="Rayko M."/>
        </authorList>
    </citation>
    <scope>NUCLEOTIDE SEQUENCE [LARGE SCALE GENOMIC DNA]</scope>
    <source>
        <strain evidence="1">Kwan_BN1</strain>
    </source>
</reference>
<evidence type="ECO:0000313" key="1">
    <source>
        <dbReference type="EMBL" id="KAF6018633.1"/>
    </source>
</evidence>
<sequence length="86" mass="9782">MCQLKTNLPNYKLQIIKLHGSCRSRLLWSSIKCTSLHQLQTNGRFWLLSFSTDFHQVIASLQGPFSIEVVDMVASSVYSWGYITSA</sequence>
<dbReference type="AlphaFoldDB" id="A0A7J7IXH9"/>